<sequence length="267" mass="29156">MTGSDAPPISLPSSRSLSKRSRKFYDGTYKWDSDGFVDDKGVYRGFDCYDPRSRAPTPLPPLSLEVKEDAEVFTQQTTDGMLAAHESRINAKTLTFAPDPKRNKSVVTVRCNELFRGHVDRDHLIGKMEGALIASKANKVDLTLEECYRLCDIPSPDQRALQEDFVPLTGPSGEITAAHVVGENNRSPATSPKSPAQKIRSSSSSSTSLSDCPSDISNWDVGISILALASTTENKSPKSSPQEAKQPKYLTRGVKRKAKRGVKKAKA</sequence>
<gene>
    <name evidence="2" type="ORF">yc1106_00563</name>
</gene>
<evidence type="ECO:0000313" key="2">
    <source>
        <dbReference type="EMBL" id="USP73289.1"/>
    </source>
</evidence>
<dbReference type="VEuPathDB" id="FungiDB:yc1106_00563"/>
<evidence type="ECO:0000313" key="3">
    <source>
        <dbReference type="Proteomes" id="UP001056012"/>
    </source>
</evidence>
<dbReference type="EMBL" id="CP089274">
    <property type="protein sequence ID" value="USP73289.1"/>
    <property type="molecule type" value="Genomic_DNA"/>
</dbReference>
<feature type="compositionally biased region" description="Polar residues" evidence="1">
    <location>
        <begin position="231"/>
        <end position="243"/>
    </location>
</feature>
<evidence type="ECO:0000256" key="1">
    <source>
        <dbReference type="SAM" id="MobiDB-lite"/>
    </source>
</evidence>
<feature type="compositionally biased region" description="Low complexity" evidence="1">
    <location>
        <begin position="201"/>
        <end position="212"/>
    </location>
</feature>
<dbReference type="Proteomes" id="UP001056012">
    <property type="component" value="Chromosome 1"/>
</dbReference>
<name>A0A9Q8Z050_CURCL</name>
<dbReference type="OrthoDB" id="3799586at2759"/>
<feature type="compositionally biased region" description="Polar residues" evidence="1">
    <location>
        <begin position="184"/>
        <end position="194"/>
    </location>
</feature>
<feature type="compositionally biased region" description="Basic residues" evidence="1">
    <location>
        <begin position="253"/>
        <end position="267"/>
    </location>
</feature>
<proteinExistence type="predicted"/>
<dbReference type="AlphaFoldDB" id="A0A9Q8Z050"/>
<protein>
    <submittedName>
        <fullName evidence="2">Uncharacterized protein</fullName>
    </submittedName>
</protein>
<organism evidence="2 3">
    <name type="scientific">Curvularia clavata</name>
    <dbReference type="NCBI Taxonomy" id="95742"/>
    <lineage>
        <taxon>Eukaryota</taxon>
        <taxon>Fungi</taxon>
        <taxon>Dikarya</taxon>
        <taxon>Ascomycota</taxon>
        <taxon>Pezizomycotina</taxon>
        <taxon>Dothideomycetes</taxon>
        <taxon>Pleosporomycetidae</taxon>
        <taxon>Pleosporales</taxon>
        <taxon>Pleosporineae</taxon>
        <taxon>Pleosporaceae</taxon>
        <taxon>Curvularia</taxon>
    </lineage>
</organism>
<feature type="region of interest" description="Disordered" evidence="1">
    <location>
        <begin position="182"/>
        <end position="212"/>
    </location>
</feature>
<feature type="region of interest" description="Disordered" evidence="1">
    <location>
        <begin position="231"/>
        <end position="267"/>
    </location>
</feature>
<accession>A0A9Q8Z050</accession>
<reference evidence="2" key="1">
    <citation type="submission" date="2021-12" db="EMBL/GenBank/DDBJ databases">
        <title>Curvularia clavata genome.</title>
        <authorList>
            <person name="Cao Y."/>
        </authorList>
    </citation>
    <scope>NUCLEOTIDE SEQUENCE</scope>
    <source>
        <strain evidence="2">Yc1106</strain>
    </source>
</reference>
<keyword evidence="3" id="KW-1185">Reference proteome</keyword>